<organism evidence="1">
    <name type="scientific">Florenciella parvula</name>
    <dbReference type="NCBI Taxonomy" id="236787"/>
    <lineage>
        <taxon>Eukaryota</taxon>
        <taxon>Sar</taxon>
        <taxon>Stramenopiles</taxon>
        <taxon>Ochrophyta</taxon>
        <taxon>Dictyochophyceae</taxon>
        <taxon>Florenciellales</taxon>
        <taxon>Florenciella</taxon>
    </lineage>
</organism>
<dbReference type="AlphaFoldDB" id="A0A7S2CSW8"/>
<protein>
    <submittedName>
        <fullName evidence="1">Uncharacterized protein</fullName>
    </submittedName>
</protein>
<gene>
    <name evidence="1" type="ORF">FPAR1323_LOCUS13125</name>
</gene>
<proteinExistence type="predicted"/>
<dbReference type="EMBL" id="HBGT01025295">
    <property type="protein sequence ID" value="CAD9434270.1"/>
    <property type="molecule type" value="Transcribed_RNA"/>
</dbReference>
<evidence type="ECO:0000313" key="1">
    <source>
        <dbReference type="EMBL" id="CAD9434270.1"/>
    </source>
</evidence>
<name>A0A7S2CSW8_9STRA</name>
<dbReference type="InterPro" id="IPR036188">
    <property type="entry name" value="FAD/NAD-bd_sf"/>
</dbReference>
<sequence length="301" mass="31211">MGAVPPGGKVVVVGNGPVMLLAAKRAALEGYDTHVVAAASASRYNELLYSMPFEGETIEGLTLVEQITGDAEPAFDELLATCDALIIAVDGETCLSDGLVDVVLPTTSTAKRVVAMSRNLNGKGMGPFVVASKTAANNEVWACNGEAKKAYQSFEAKIKSKAASLTADVVIARAGTLKGGGCGDVTSEEFSTGTGTAKFGLADAFYKEGNQDIVNWRMLYDIQACGVSLEKGDTVAGPGFTGVFAATSESASAGDTSRIAMAAAMVYALREEKGGYDFSVASTDSRVPPSELEWGLLFSKL</sequence>
<accession>A0A7S2CSW8</accession>
<reference evidence="1" key="1">
    <citation type="submission" date="2021-01" db="EMBL/GenBank/DDBJ databases">
        <authorList>
            <person name="Corre E."/>
            <person name="Pelletier E."/>
            <person name="Niang G."/>
            <person name="Scheremetjew M."/>
            <person name="Finn R."/>
            <person name="Kale V."/>
            <person name="Holt S."/>
            <person name="Cochrane G."/>
            <person name="Meng A."/>
            <person name="Brown T."/>
            <person name="Cohen L."/>
        </authorList>
    </citation>
    <scope>NUCLEOTIDE SEQUENCE</scope>
    <source>
        <strain evidence="1">RCC1693</strain>
    </source>
</reference>
<dbReference type="SUPFAM" id="SSF51905">
    <property type="entry name" value="FAD/NAD(P)-binding domain"/>
    <property type="match status" value="1"/>
</dbReference>